<evidence type="ECO:0000313" key="7">
    <source>
        <dbReference type="Proteomes" id="UP001057702"/>
    </source>
</evidence>
<protein>
    <submittedName>
        <fullName evidence="6">MBL fold metallo-hydrolase</fullName>
    </submittedName>
</protein>
<keyword evidence="4" id="KW-0862">Zinc</keyword>
<gene>
    <name evidence="6" type="ORF">NGB36_17405</name>
</gene>
<sequence>MNANFRTLLDCCGALAATPPRLARPRRPDKRLLAHLAGAASDAPAPAPRATVTLTPLVQARQTAPTLAIAEGAMRPPLLTLGMTTFLVEHPSARFLVDPAMCADVHRRVLPELPPLFRTVVAPDRPVIGLAEALRQAGIAPSDIDFALPTHMHWDHVSGLADLPADLPVRVLEAERSFALAADPATGRPPLGCAHGPLTGRTFVPYELDGPALMTFTRSHDLFGDGSVVIVDLAGHTPGSVGVLLAVADSPRILLAGDAAWHRLQIDLLREKAPFPGRLVDADRDAAFATLHRLHALPSAVEVIPSHDRAAALALAGKC</sequence>
<organism evidence="6 7">
    <name type="scientific">Streptomyces humicola</name>
    <dbReference type="NCBI Taxonomy" id="2953240"/>
    <lineage>
        <taxon>Bacteria</taxon>
        <taxon>Bacillati</taxon>
        <taxon>Actinomycetota</taxon>
        <taxon>Actinomycetes</taxon>
        <taxon>Kitasatosporales</taxon>
        <taxon>Streptomycetaceae</taxon>
        <taxon>Streptomyces</taxon>
    </lineage>
</organism>
<keyword evidence="3" id="KW-0378">Hydrolase</keyword>
<dbReference type="Gene3D" id="3.60.15.10">
    <property type="entry name" value="Ribonuclease Z/Hydroxyacylglutathione hydrolase-like"/>
    <property type="match status" value="1"/>
</dbReference>
<dbReference type="SUPFAM" id="SSF56281">
    <property type="entry name" value="Metallo-hydrolase/oxidoreductase"/>
    <property type="match status" value="1"/>
</dbReference>
<dbReference type="SMART" id="SM00849">
    <property type="entry name" value="Lactamase_B"/>
    <property type="match status" value="1"/>
</dbReference>
<dbReference type="InterPro" id="IPR001279">
    <property type="entry name" value="Metallo-B-lactamas"/>
</dbReference>
<accession>A0ABT1PYY0</accession>
<evidence type="ECO:0000259" key="5">
    <source>
        <dbReference type="SMART" id="SM00849"/>
    </source>
</evidence>
<comment type="caution">
    <text evidence="6">The sequence shown here is derived from an EMBL/GenBank/DDBJ whole genome shotgun (WGS) entry which is preliminary data.</text>
</comment>
<dbReference type="CDD" id="cd07730">
    <property type="entry name" value="metallo-hydrolase-like_MBL-fold"/>
    <property type="match status" value="1"/>
</dbReference>
<feature type="domain" description="Metallo-beta-lactamase" evidence="5">
    <location>
        <begin position="82"/>
        <end position="307"/>
    </location>
</feature>
<name>A0ABT1PYY0_9ACTN</name>
<proteinExistence type="inferred from homology"/>
<dbReference type="InterPro" id="IPR036866">
    <property type="entry name" value="RibonucZ/Hydroxyglut_hydro"/>
</dbReference>
<comment type="similarity">
    <text evidence="1">Belongs to the metallo-beta-lactamase superfamily.</text>
</comment>
<dbReference type="PANTHER" id="PTHR42978">
    <property type="entry name" value="QUORUM-QUENCHING LACTONASE YTNP-RELATED-RELATED"/>
    <property type="match status" value="1"/>
</dbReference>
<keyword evidence="2" id="KW-0479">Metal-binding</keyword>
<evidence type="ECO:0000256" key="4">
    <source>
        <dbReference type="ARBA" id="ARBA00022833"/>
    </source>
</evidence>
<dbReference type="InterPro" id="IPR051013">
    <property type="entry name" value="MBL_superfamily_lactonases"/>
</dbReference>
<dbReference type="PANTHER" id="PTHR42978:SF3">
    <property type="entry name" value="BLR3078 PROTEIN"/>
    <property type="match status" value="1"/>
</dbReference>
<evidence type="ECO:0000313" key="6">
    <source>
        <dbReference type="EMBL" id="MCQ4082328.1"/>
    </source>
</evidence>
<evidence type="ECO:0000256" key="1">
    <source>
        <dbReference type="ARBA" id="ARBA00007749"/>
    </source>
</evidence>
<evidence type="ECO:0000256" key="3">
    <source>
        <dbReference type="ARBA" id="ARBA00022801"/>
    </source>
</evidence>
<evidence type="ECO:0000256" key="2">
    <source>
        <dbReference type="ARBA" id="ARBA00022723"/>
    </source>
</evidence>
<dbReference type="Proteomes" id="UP001057702">
    <property type="component" value="Unassembled WGS sequence"/>
</dbReference>
<dbReference type="RefSeq" id="WP_255921227.1">
    <property type="nucleotide sequence ID" value="NZ_JANFNG010000012.1"/>
</dbReference>
<dbReference type="EMBL" id="JANFNG010000012">
    <property type="protein sequence ID" value="MCQ4082328.1"/>
    <property type="molecule type" value="Genomic_DNA"/>
</dbReference>
<keyword evidence="7" id="KW-1185">Reference proteome</keyword>
<reference evidence="6" key="1">
    <citation type="submission" date="2022-06" db="EMBL/GenBank/DDBJ databases">
        <title>Draft genome sequence of Streptomyces sp. RB6PN25 isolated from peat swamp forest in Thailand.</title>
        <authorList>
            <person name="Duangmal K."/>
            <person name="Klaysubun C."/>
        </authorList>
    </citation>
    <scope>NUCLEOTIDE SEQUENCE</scope>
    <source>
        <strain evidence="6">RB6PN25</strain>
    </source>
</reference>
<dbReference type="Pfam" id="PF00753">
    <property type="entry name" value="Lactamase_B"/>
    <property type="match status" value="1"/>
</dbReference>